<feature type="transmembrane region" description="Helical" evidence="1">
    <location>
        <begin position="12"/>
        <end position="34"/>
    </location>
</feature>
<keyword evidence="1" id="KW-0812">Transmembrane</keyword>
<proteinExistence type="predicted"/>
<keyword evidence="1" id="KW-1133">Transmembrane helix</keyword>
<name>A0ABU8NCJ5_9PSEU</name>
<evidence type="ECO:0000256" key="1">
    <source>
        <dbReference type="SAM" id="Phobius"/>
    </source>
</evidence>
<dbReference type="Proteomes" id="UP001370100">
    <property type="component" value="Unassembled WGS sequence"/>
</dbReference>
<reference evidence="2 3" key="1">
    <citation type="submission" date="2024-03" db="EMBL/GenBank/DDBJ databases">
        <title>Actinomycetospora sp. OC33-EN06, a novel actinomycete isolated from wild orchid (Aerides multiflora).</title>
        <authorList>
            <person name="Suriyachadkun C."/>
        </authorList>
    </citation>
    <scope>NUCLEOTIDE SEQUENCE [LARGE SCALE GENOMIC DNA]</scope>
    <source>
        <strain evidence="2 3">OC33-EN06</strain>
    </source>
</reference>
<evidence type="ECO:0000313" key="2">
    <source>
        <dbReference type="EMBL" id="MEJ2889695.1"/>
    </source>
</evidence>
<comment type="caution">
    <text evidence="2">The sequence shown here is derived from an EMBL/GenBank/DDBJ whole genome shotgun (WGS) entry which is preliminary data.</text>
</comment>
<keyword evidence="3" id="KW-1185">Reference proteome</keyword>
<evidence type="ECO:0000313" key="3">
    <source>
        <dbReference type="Proteomes" id="UP001370100"/>
    </source>
</evidence>
<feature type="transmembrane region" description="Helical" evidence="1">
    <location>
        <begin position="218"/>
        <end position="238"/>
    </location>
</feature>
<gene>
    <name evidence="2" type="ORF">WCD41_24750</name>
</gene>
<feature type="transmembrane region" description="Helical" evidence="1">
    <location>
        <begin position="46"/>
        <end position="66"/>
    </location>
</feature>
<feature type="transmembrane region" description="Helical" evidence="1">
    <location>
        <begin position="276"/>
        <end position="299"/>
    </location>
</feature>
<feature type="transmembrane region" description="Helical" evidence="1">
    <location>
        <begin position="147"/>
        <end position="167"/>
    </location>
</feature>
<accession>A0ABU8NCJ5</accession>
<feature type="transmembrane region" description="Helical" evidence="1">
    <location>
        <begin position="245"/>
        <end position="264"/>
    </location>
</feature>
<organism evidence="2 3">
    <name type="scientific">Actinomycetospora aeridis</name>
    <dbReference type="NCBI Taxonomy" id="3129231"/>
    <lineage>
        <taxon>Bacteria</taxon>
        <taxon>Bacillati</taxon>
        <taxon>Actinomycetota</taxon>
        <taxon>Actinomycetes</taxon>
        <taxon>Pseudonocardiales</taxon>
        <taxon>Pseudonocardiaceae</taxon>
        <taxon>Actinomycetospora</taxon>
    </lineage>
</organism>
<keyword evidence="1" id="KW-0472">Membrane</keyword>
<dbReference type="RefSeq" id="WP_337717502.1">
    <property type="nucleotide sequence ID" value="NZ_JBBEGL010000007.1"/>
</dbReference>
<protein>
    <submittedName>
        <fullName evidence="2">Uncharacterized protein</fullName>
    </submittedName>
</protein>
<feature type="transmembrane region" description="Helical" evidence="1">
    <location>
        <begin position="75"/>
        <end position="96"/>
    </location>
</feature>
<dbReference type="EMBL" id="JBBEGL010000007">
    <property type="protein sequence ID" value="MEJ2889695.1"/>
    <property type="molecule type" value="Genomic_DNA"/>
</dbReference>
<sequence length="313" mass="31577">MAATPTWPRVLWAAGAVLLVAMVVHVVALVLLGGPVGGPVSLRKPATFAETGWLLCWSVAVVLPALRTRACQRHVVGATVLAFGIGETAIIAVQAWRDVPSHYNFTTPLDAALMRGGAAGTAAVFVVGMVVLLVATLRTPAPPALRLGVAGGVGVLLAGCAVGLVMISTNSGVYRGGIGSGFGRTGAYFGPDPATVGPDLAGFRPATAGGDLVLPHAVGVHGLLLLAVPAVLLAGTAWRNRRAPLAAMVGAVGLALAVLLVHAFRTLPLDALGAPALGVLAACALAYLGALAVTARALLADRDRRPGDDRTHI</sequence>
<feature type="transmembrane region" description="Helical" evidence="1">
    <location>
        <begin position="116"/>
        <end position="135"/>
    </location>
</feature>